<gene>
    <name evidence="2" type="ORF">FVE85_1210</name>
    <name evidence="3" type="ORF">FVE85_8501</name>
    <name evidence="1" type="ORF">FVE85_8529</name>
</gene>
<reference evidence="4" key="1">
    <citation type="journal article" date="2019" name="Nat. Commun.">
        <title>Expansion of phycobilisome linker gene families in mesophilic red algae.</title>
        <authorList>
            <person name="Lee J."/>
            <person name="Kim D."/>
            <person name="Bhattacharya D."/>
            <person name="Yoon H.S."/>
        </authorList>
    </citation>
    <scope>NUCLEOTIDE SEQUENCE [LARGE SCALE GENOMIC DNA]</scope>
    <source>
        <strain evidence="4">CCMP 1328</strain>
    </source>
</reference>
<organism evidence="1 4">
    <name type="scientific">Porphyridium purpureum</name>
    <name type="common">Red alga</name>
    <name type="synonym">Porphyridium cruentum</name>
    <dbReference type="NCBI Taxonomy" id="35688"/>
    <lineage>
        <taxon>Eukaryota</taxon>
        <taxon>Rhodophyta</taxon>
        <taxon>Bangiophyceae</taxon>
        <taxon>Porphyridiales</taxon>
        <taxon>Porphyridiaceae</taxon>
        <taxon>Porphyridium</taxon>
    </lineage>
</organism>
<evidence type="ECO:0000313" key="2">
    <source>
        <dbReference type="EMBL" id="KAA8490421.1"/>
    </source>
</evidence>
<sequence length="139" mass="16090">MSQLSGSALSTRVLEARELTEEYKAQMADKDTAEILESLQVMFTGEIIKNLGPVGQFSFYRWLNRIHPGKTDRKTDRKTEIKCKQAKISFSVSFSVSFSASFSVSFSVTPITFKHYPFINYFLRHYQILEITFRDITRL</sequence>
<evidence type="ECO:0000313" key="3">
    <source>
        <dbReference type="EMBL" id="KAA8492019.1"/>
    </source>
</evidence>
<dbReference type="Proteomes" id="UP000324585">
    <property type="component" value="Unassembled WGS sequence"/>
</dbReference>
<name>A0A5J4YHH2_PORPP</name>
<comment type="caution">
    <text evidence="1">The sequence shown here is derived from an EMBL/GenBank/DDBJ whole genome shotgun (WGS) entry which is preliminary data.</text>
</comment>
<dbReference type="EMBL" id="VRMN01000028">
    <property type="protein sequence ID" value="KAA8490421.1"/>
    <property type="molecule type" value="Genomic_DNA"/>
</dbReference>
<dbReference type="EMBL" id="VRMN01000011">
    <property type="protein sequence ID" value="KAA8492019.1"/>
    <property type="molecule type" value="Genomic_DNA"/>
</dbReference>
<evidence type="ECO:0000313" key="4">
    <source>
        <dbReference type="Proteomes" id="UP000324585"/>
    </source>
</evidence>
<dbReference type="AlphaFoldDB" id="A0A5J4YHH2"/>
<reference evidence="1" key="2">
    <citation type="submission" date="2019-09" db="EMBL/GenBank/DDBJ databases">
        <title>Expansion of phycobilisome linker gene families in mesophilic red algae.</title>
        <authorList>
            <person name="Lee J."/>
        </authorList>
    </citation>
    <scope>NUCLEOTIDE SEQUENCE [LARGE SCALE GENOMIC DNA]</scope>
    <source>
        <strain evidence="1">CCMP 1328</strain>
        <tissue evidence="1">Unicellular</tissue>
    </source>
</reference>
<proteinExistence type="predicted"/>
<evidence type="ECO:0000313" key="1">
    <source>
        <dbReference type="EMBL" id="KAA8490290.1"/>
    </source>
</evidence>
<protein>
    <submittedName>
        <fullName evidence="1">Uncharacterized protein</fullName>
    </submittedName>
</protein>
<keyword evidence="4" id="KW-1185">Reference proteome</keyword>
<dbReference type="EMBL" id="VRMN01000035">
    <property type="protein sequence ID" value="KAA8490290.1"/>
    <property type="molecule type" value="Genomic_DNA"/>
</dbReference>
<accession>A0A5J4YHH2</accession>